<proteinExistence type="inferred from homology"/>
<keyword evidence="4" id="KW-1133">Transmembrane helix</keyword>
<comment type="similarity">
    <text evidence="1">Belongs to the glycosyl hydrolase 25 family.</text>
</comment>
<dbReference type="OrthoDB" id="9798192at2"/>
<evidence type="ECO:0000313" key="6">
    <source>
        <dbReference type="Proteomes" id="UP000184147"/>
    </source>
</evidence>
<accession>A0A1M5CKQ6</accession>
<protein>
    <submittedName>
        <fullName evidence="5">Lysozyme</fullName>
    </submittedName>
</protein>
<gene>
    <name evidence="5" type="ORF">SAMN05444377_11241</name>
</gene>
<dbReference type="PANTHER" id="PTHR34135">
    <property type="entry name" value="LYSOZYME"/>
    <property type="match status" value="1"/>
</dbReference>
<evidence type="ECO:0000256" key="4">
    <source>
        <dbReference type="SAM" id="Phobius"/>
    </source>
</evidence>
<keyword evidence="6" id="KW-1185">Reference proteome</keyword>
<dbReference type="GO" id="GO:0016998">
    <property type="term" value="P:cell wall macromolecule catabolic process"/>
    <property type="evidence" value="ECO:0007669"/>
    <property type="project" value="InterPro"/>
</dbReference>
<dbReference type="SUPFAM" id="SSF51445">
    <property type="entry name" value="(Trans)glycosidases"/>
    <property type="match status" value="1"/>
</dbReference>
<dbReference type="PROSITE" id="PS51904">
    <property type="entry name" value="GLYCOSYL_HYDROL_F25_2"/>
    <property type="match status" value="1"/>
</dbReference>
<dbReference type="Pfam" id="PF01183">
    <property type="entry name" value="Glyco_hydro_25"/>
    <property type="match status" value="1"/>
</dbReference>
<feature type="transmembrane region" description="Helical" evidence="4">
    <location>
        <begin position="21"/>
        <end position="43"/>
    </location>
</feature>
<dbReference type="InterPro" id="IPR018077">
    <property type="entry name" value="Glyco_hydro_fam25_subgr"/>
</dbReference>
<dbReference type="AlphaFoldDB" id="A0A1M5CKQ6"/>
<dbReference type="PANTHER" id="PTHR34135:SF2">
    <property type="entry name" value="LYSOZYME"/>
    <property type="match status" value="1"/>
</dbReference>
<dbReference type="Proteomes" id="UP000184147">
    <property type="component" value="Unassembled WGS sequence"/>
</dbReference>
<evidence type="ECO:0000313" key="5">
    <source>
        <dbReference type="EMBL" id="SHF55266.1"/>
    </source>
</evidence>
<keyword evidence="4" id="KW-0472">Membrane</keyword>
<keyword evidence="4" id="KW-0812">Transmembrane</keyword>
<dbReference type="EMBL" id="FQVQ01000012">
    <property type="protein sequence ID" value="SHF55266.1"/>
    <property type="molecule type" value="Genomic_DNA"/>
</dbReference>
<dbReference type="SMART" id="SM00641">
    <property type="entry name" value="Glyco_25"/>
    <property type="match status" value="1"/>
</dbReference>
<dbReference type="Gene3D" id="3.20.20.80">
    <property type="entry name" value="Glycosidases"/>
    <property type="match status" value="1"/>
</dbReference>
<dbReference type="GO" id="GO:0003796">
    <property type="term" value="F:lysozyme activity"/>
    <property type="evidence" value="ECO:0007669"/>
    <property type="project" value="InterPro"/>
</dbReference>
<evidence type="ECO:0000256" key="3">
    <source>
        <dbReference type="ARBA" id="ARBA00023295"/>
    </source>
</evidence>
<evidence type="ECO:0000256" key="2">
    <source>
        <dbReference type="ARBA" id="ARBA00022801"/>
    </source>
</evidence>
<keyword evidence="3" id="KW-0326">Glycosidase</keyword>
<keyword evidence="2" id="KW-0378">Hydrolase</keyword>
<reference evidence="5 6" key="1">
    <citation type="submission" date="2016-11" db="EMBL/GenBank/DDBJ databases">
        <authorList>
            <person name="Jaros S."/>
            <person name="Januszkiewicz K."/>
            <person name="Wedrychowicz H."/>
        </authorList>
    </citation>
    <scope>NUCLEOTIDE SEQUENCE [LARGE SCALE GENOMIC DNA]</scope>
    <source>
        <strain evidence="5 6">DSM 25660</strain>
    </source>
</reference>
<dbReference type="InterPro" id="IPR017853">
    <property type="entry name" value="GH"/>
</dbReference>
<dbReference type="InterPro" id="IPR002053">
    <property type="entry name" value="Glyco_hydro_25"/>
</dbReference>
<sequence length="276" mass="32489">MAATPRKKSPARRKSTAAPRFSWVKVLTWGFILLFTAGVVLHYREALLYYFSFKSKHSLKEDKVAEARIFQILQKYPDYCVGLDVSEYQGNIDWDVVDSLEGRPIRFVFVRATCGRDRKDAQFETNWKGAKKYLRGAYHYYRPDENSLEQARKFIATVALQPGDLPPVLDIEQLPENQSIERLKIGLQKWLDAVEKHYHRKPIIYSGQRYYEDFLKEEFAAYTFWVANYNFFAETLQPDWLFWQFSEKGRVEGIPEKVDVNLYNGTPKMLDYLVHP</sequence>
<dbReference type="RefSeq" id="WP_073363968.1">
    <property type="nucleotide sequence ID" value="NZ_FQVQ01000012.1"/>
</dbReference>
<evidence type="ECO:0000256" key="1">
    <source>
        <dbReference type="ARBA" id="ARBA00010646"/>
    </source>
</evidence>
<dbReference type="STRING" id="1124188.SAMN05444377_11241"/>
<dbReference type="GO" id="GO:0016052">
    <property type="term" value="P:carbohydrate catabolic process"/>
    <property type="evidence" value="ECO:0007669"/>
    <property type="project" value="TreeGrafter"/>
</dbReference>
<organism evidence="5 6">
    <name type="scientific">Flavobacterium fontis</name>
    <dbReference type="NCBI Taxonomy" id="1124188"/>
    <lineage>
        <taxon>Bacteria</taxon>
        <taxon>Pseudomonadati</taxon>
        <taxon>Bacteroidota</taxon>
        <taxon>Flavobacteriia</taxon>
        <taxon>Flavobacteriales</taxon>
        <taxon>Flavobacteriaceae</taxon>
        <taxon>Flavobacterium</taxon>
    </lineage>
</organism>
<dbReference type="GO" id="GO:0009253">
    <property type="term" value="P:peptidoglycan catabolic process"/>
    <property type="evidence" value="ECO:0007669"/>
    <property type="project" value="InterPro"/>
</dbReference>
<name>A0A1M5CKQ6_9FLAO</name>